<dbReference type="CDD" id="cd05151">
    <property type="entry name" value="ChoK-like"/>
    <property type="match status" value="1"/>
</dbReference>
<dbReference type="GO" id="GO:0005737">
    <property type="term" value="C:cytoplasm"/>
    <property type="evidence" value="ECO:0007669"/>
    <property type="project" value="TreeGrafter"/>
</dbReference>
<name>A0A6J4QS88_9ACTN</name>
<dbReference type="GO" id="GO:0006646">
    <property type="term" value="P:phosphatidylethanolamine biosynthetic process"/>
    <property type="evidence" value="ECO:0007669"/>
    <property type="project" value="TreeGrafter"/>
</dbReference>
<dbReference type="GO" id="GO:0004305">
    <property type="term" value="F:ethanolamine kinase activity"/>
    <property type="evidence" value="ECO:0007669"/>
    <property type="project" value="TreeGrafter"/>
</dbReference>
<gene>
    <name evidence="2" type="ORF">AVDCRST_MAG01-01-4063</name>
</gene>
<protein>
    <submittedName>
        <fullName evidence="2">Choline kinase</fullName>
        <ecNumber evidence="2">2.7.1.32</ecNumber>
    </submittedName>
</protein>
<dbReference type="PANTHER" id="PTHR22603">
    <property type="entry name" value="CHOLINE/ETHANOALAMINE KINASE"/>
    <property type="match status" value="1"/>
</dbReference>
<evidence type="ECO:0000259" key="1">
    <source>
        <dbReference type="Pfam" id="PF01636"/>
    </source>
</evidence>
<dbReference type="InterPro" id="IPR002575">
    <property type="entry name" value="Aminoglycoside_PTrfase"/>
</dbReference>
<sequence length="341" mass="37485">MDGVYDALARVPFFGNVQRNGIKIEHLGGALTNACYKVTIGGAAYALRLAREGTSDYIDRGAEEHNARVAAAAGVNAEVVYFDARDGTMVTRFVEGVSMNAGEGFDRDRDPGAPVRAARALKRVHSLGRVFSSRFDVFAAIDRYLDLLRGQRAQVPGGYHEAGRKVRAVRRALEASPAPLTPCHNDPWPGNLIDADGRIYLIDWEYSGMNDPVWDLADLSVEAGFDAEQDRAMMGSYYGTKPSPALYSRLEIYKAMSDLHWSVWGFVQHAKGNPAEDFWSYGLERLGRSKARMGGADFGRHLGVVRTGNLQLHDPYSDAPALCSPNYLAEIQFQHPRKSGG</sequence>
<dbReference type="Pfam" id="PF01636">
    <property type="entry name" value="APH"/>
    <property type="match status" value="1"/>
</dbReference>
<dbReference type="EC" id="2.7.1.32" evidence="2"/>
<keyword evidence="2" id="KW-0418">Kinase</keyword>
<dbReference type="GO" id="GO:0004103">
    <property type="term" value="F:choline kinase activity"/>
    <property type="evidence" value="ECO:0007669"/>
    <property type="project" value="UniProtKB-EC"/>
</dbReference>
<feature type="domain" description="Aminoglycoside phosphotransferase" evidence="1">
    <location>
        <begin position="25"/>
        <end position="237"/>
    </location>
</feature>
<reference evidence="2" key="1">
    <citation type="submission" date="2020-02" db="EMBL/GenBank/DDBJ databases">
        <authorList>
            <person name="Meier V. D."/>
        </authorList>
    </citation>
    <scope>NUCLEOTIDE SEQUENCE</scope>
    <source>
        <strain evidence="2">AVDCRST_MAG01</strain>
    </source>
</reference>
<evidence type="ECO:0000313" key="2">
    <source>
        <dbReference type="EMBL" id="CAA9445775.1"/>
    </source>
</evidence>
<dbReference type="Gene3D" id="3.30.200.20">
    <property type="entry name" value="Phosphorylase Kinase, domain 1"/>
    <property type="match status" value="1"/>
</dbReference>
<dbReference type="EMBL" id="CADCUW010000528">
    <property type="protein sequence ID" value="CAA9445775.1"/>
    <property type="molecule type" value="Genomic_DNA"/>
</dbReference>
<dbReference type="InterPro" id="IPR011009">
    <property type="entry name" value="Kinase-like_dom_sf"/>
</dbReference>
<proteinExistence type="predicted"/>
<keyword evidence="2" id="KW-0808">Transferase</keyword>
<dbReference type="Gene3D" id="3.90.1200.10">
    <property type="match status" value="1"/>
</dbReference>
<organism evidence="2">
    <name type="scientific">uncultured Rubrobacteraceae bacterium</name>
    <dbReference type="NCBI Taxonomy" id="349277"/>
    <lineage>
        <taxon>Bacteria</taxon>
        <taxon>Bacillati</taxon>
        <taxon>Actinomycetota</taxon>
        <taxon>Rubrobacteria</taxon>
        <taxon>Rubrobacterales</taxon>
        <taxon>Rubrobacteraceae</taxon>
        <taxon>environmental samples</taxon>
    </lineage>
</organism>
<dbReference type="PANTHER" id="PTHR22603:SF66">
    <property type="entry name" value="ETHANOLAMINE KINASE"/>
    <property type="match status" value="1"/>
</dbReference>
<accession>A0A6J4QS88</accession>
<dbReference type="AlphaFoldDB" id="A0A6J4QS88"/>
<dbReference type="SUPFAM" id="SSF56112">
    <property type="entry name" value="Protein kinase-like (PK-like)"/>
    <property type="match status" value="1"/>
</dbReference>